<dbReference type="EC" id="2.7.7.6" evidence="2"/>
<dbReference type="Gene3D" id="3.30.1360.10">
    <property type="entry name" value="RNA polymerase, RBP11-like subunit"/>
    <property type="match status" value="1"/>
</dbReference>
<comment type="similarity">
    <text evidence="1">Belongs to the RNA polymerase alpha chain family.</text>
</comment>
<keyword evidence="6" id="KW-0548">Nucleotidyltransferase</keyword>
<evidence type="ECO:0000256" key="9">
    <source>
        <dbReference type="ARBA" id="ARBA00033070"/>
    </source>
</evidence>
<evidence type="ECO:0000256" key="4">
    <source>
        <dbReference type="ARBA" id="ARBA00022478"/>
    </source>
</evidence>
<dbReference type="SUPFAM" id="SSF55257">
    <property type="entry name" value="RBP11-like subunits of RNA polymerase"/>
    <property type="match status" value="1"/>
</dbReference>
<dbReference type="InterPro" id="IPR036603">
    <property type="entry name" value="RBP11-like"/>
</dbReference>
<feature type="domain" description="DNA-directed RNA polymerase RpoA/D/Rpb3-type" evidence="12">
    <location>
        <begin position="21"/>
        <end position="229"/>
    </location>
</feature>
<dbReference type="InterPro" id="IPR011773">
    <property type="entry name" value="DNA-dir_RpoA"/>
</dbReference>
<comment type="catalytic activity">
    <reaction evidence="10">
        <text>RNA(n) + a ribonucleoside 5'-triphosphate = RNA(n+1) + diphosphate</text>
        <dbReference type="Rhea" id="RHEA:21248"/>
        <dbReference type="Rhea" id="RHEA-COMP:14527"/>
        <dbReference type="Rhea" id="RHEA-COMP:17342"/>
        <dbReference type="ChEBI" id="CHEBI:33019"/>
        <dbReference type="ChEBI" id="CHEBI:61557"/>
        <dbReference type="ChEBI" id="CHEBI:140395"/>
        <dbReference type="EC" id="2.7.7.6"/>
    </reaction>
</comment>
<dbReference type="FunFam" id="2.170.120.12:FF:000001">
    <property type="entry name" value="DNA-directed RNA polymerase subunit alpha"/>
    <property type="match status" value="1"/>
</dbReference>
<name>A0A2N1UMS0_9BACT</name>
<comment type="caution">
    <text evidence="13">The sequence shown here is derived from an EMBL/GenBank/DDBJ whole genome shotgun (WGS) entry which is preliminary data.</text>
</comment>
<evidence type="ECO:0000259" key="12">
    <source>
        <dbReference type="SMART" id="SM00662"/>
    </source>
</evidence>
<evidence type="ECO:0000256" key="11">
    <source>
        <dbReference type="SAM" id="Coils"/>
    </source>
</evidence>
<evidence type="ECO:0000256" key="3">
    <source>
        <dbReference type="ARBA" id="ARBA00015972"/>
    </source>
</evidence>
<sequence length="300" mass="34239">MENISLPTKIEIQENKEDKNKAKIILEPCYPGYGVTLGNALRRVLLSSLSGAAVTAVKIKGIAHEFSAIPYVKEDAIEIVLNLKLLRIKIFTPGLYRLTLNIEGEKKVKAKDIKAPSQVEIINSDLNIFNTTNKNAKIEMEIWVESGLGYVPVEDKGKDKFELGVIVIDSIFTPIRKVGMEIENVRVGEKINYDKLVLDIETDGTITPKEALQKSTQILIDHFNFILEEQKQEKVVMLKDKEILEEKNIIKKEKTKEVKKIVDKKEEKNKSKKQEIKTTKEKEQKIKKIIIKKEKSKKTK</sequence>
<dbReference type="GO" id="GO:0003899">
    <property type="term" value="F:DNA-directed RNA polymerase activity"/>
    <property type="evidence" value="ECO:0007669"/>
    <property type="project" value="UniProtKB-EC"/>
</dbReference>
<evidence type="ECO:0000313" key="14">
    <source>
        <dbReference type="Proteomes" id="UP000233414"/>
    </source>
</evidence>
<dbReference type="GO" id="GO:0046983">
    <property type="term" value="F:protein dimerization activity"/>
    <property type="evidence" value="ECO:0007669"/>
    <property type="project" value="InterPro"/>
</dbReference>
<dbReference type="GO" id="GO:0006351">
    <property type="term" value="P:DNA-templated transcription"/>
    <property type="evidence" value="ECO:0007669"/>
    <property type="project" value="InterPro"/>
</dbReference>
<dbReference type="AlphaFoldDB" id="A0A2N1UMS0"/>
<dbReference type="GO" id="GO:0005737">
    <property type="term" value="C:cytoplasm"/>
    <property type="evidence" value="ECO:0007669"/>
    <property type="project" value="UniProtKB-ARBA"/>
</dbReference>
<accession>A0A2N1UMS0</accession>
<evidence type="ECO:0000256" key="10">
    <source>
        <dbReference type="ARBA" id="ARBA00048552"/>
    </source>
</evidence>
<keyword evidence="7" id="KW-0804">Transcription</keyword>
<dbReference type="GO" id="GO:0003677">
    <property type="term" value="F:DNA binding"/>
    <property type="evidence" value="ECO:0007669"/>
    <property type="project" value="InterPro"/>
</dbReference>
<dbReference type="NCBIfam" id="TIGR02027">
    <property type="entry name" value="rpoA"/>
    <property type="match status" value="1"/>
</dbReference>
<dbReference type="GO" id="GO:0000428">
    <property type="term" value="C:DNA-directed RNA polymerase complex"/>
    <property type="evidence" value="ECO:0007669"/>
    <property type="project" value="UniProtKB-KW"/>
</dbReference>
<evidence type="ECO:0000256" key="5">
    <source>
        <dbReference type="ARBA" id="ARBA00022679"/>
    </source>
</evidence>
<evidence type="ECO:0000256" key="1">
    <source>
        <dbReference type="ARBA" id="ARBA00007123"/>
    </source>
</evidence>
<dbReference type="InterPro" id="IPR036643">
    <property type="entry name" value="RNApol_insert_sf"/>
</dbReference>
<proteinExistence type="inferred from homology"/>
<evidence type="ECO:0000256" key="7">
    <source>
        <dbReference type="ARBA" id="ARBA00023163"/>
    </source>
</evidence>
<dbReference type="EMBL" id="PGYQ01000019">
    <property type="protein sequence ID" value="PKL72052.1"/>
    <property type="molecule type" value="Genomic_DNA"/>
</dbReference>
<keyword evidence="5" id="KW-0808">Transferase</keyword>
<dbReference type="Proteomes" id="UP000233414">
    <property type="component" value="Unassembled WGS sequence"/>
</dbReference>
<evidence type="ECO:0000256" key="6">
    <source>
        <dbReference type="ARBA" id="ARBA00022695"/>
    </source>
</evidence>
<dbReference type="InterPro" id="IPR011263">
    <property type="entry name" value="DNA-dir_RNA_pol_RpoA/D/Rpb3"/>
</dbReference>
<dbReference type="InterPro" id="IPR011262">
    <property type="entry name" value="DNA-dir_RNA_pol_insert"/>
</dbReference>
<dbReference type="Pfam" id="PF01000">
    <property type="entry name" value="RNA_pol_A_bac"/>
    <property type="match status" value="1"/>
</dbReference>
<keyword evidence="4 13" id="KW-0240">DNA-directed RNA polymerase</keyword>
<protein>
    <recommendedName>
        <fullName evidence="3">DNA-directed RNA polymerase subunit alpha</fullName>
        <ecNumber evidence="2">2.7.7.6</ecNumber>
    </recommendedName>
    <alternativeName>
        <fullName evidence="9">RNA polymerase subunit alpha</fullName>
    </alternativeName>
    <alternativeName>
        <fullName evidence="8">Transcriptase subunit alpha</fullName>
    </alternativeName>
</protein>
<keyword evidence="11" id="KW-0175">Coiled coil</keyword>
<evidence type="ECO:0000313" key="13">
    <source>
        <dbReference type="EMBL" id="PKL72052.1"/>
    </source>
</evidence>
<dbReference type="CDD" id="cd06928">
    <property type="entry name" value="RNAP_alpha_NTD"/>
    <property type="match status" value="1"/>
</dbReference>
<reference evidence="13 14" key="1">
    <citation type="journal article" date="2017" name="ISME J.">
        <title>Potential for microbial H2 and metal transformations associated with novel bacteria and archaea in deep terrestrial subsurface sediments.</title>
        <authorList>
            <person name="Hernsdorf A.W."/>
            <person name="Amano Y."/>
            <person name="Miyakawa K."/>
            <person name="Ise K."/>
            <person name="Suzuki Y."/>
            <person name="Anantharaman K."/>
            <person name="Probst A."/>
            <person name="Burstein D."/>
            <person name="Thomas B.C."/>
            <person name="Banfield J.F."/>
        </authorList>
    </citation>
    <scope>NUCLEOTIDE SEQUENCE [LARGE SCALE GENOMIC DNA]</scope>
    <source>
        <strain evidence="13">HGW-Kuenenbacteria-1</strain>
    </source>
</reference>
<gene>
    <name evidence="13" type="primary">rpoA</name>
    <name evidence="13" type="ORF">CVV26_03175</name>
</gene>
<dbReference type="SMART" id="SM00662">
    <property type="entry name" value="RPOLD"/>
    <property type="match status" value="1"/>
</dbReference>
<dbReference type="SUPFAM" id="SSF56553">
    <property type="entry name" value="Insert subdomain of RNA polymerase alpha subunit"/>
    <property type="match status" value="1"/>
</dbReference>
<evidence type="ECO:0000256" key="8">
    <source>
        <dbReference type="ARBA" id="ARBA00032524"/>
    </source>
</evidence>
<organism evidence="13 14">
    <name type="scientific">Candidatus Kuenenbacteria bacterium HGW-Kuenenbacteria-1</name>
    <dbReference type="NCBI Taxonomy" id="2013812"/>
    <lineage>
        <taxon>Bacteria</taxon>
        <taxon>Candidatus Kueneniibacteriota</taxon>
    </lineage>
</organism>
<dbReference type="Pfam" id="PF01193">
    <property type="entry name" value="RNA_pol_L"/>
    <property type="match status" value="1"/>
</dbReference>
<dbReference type="Gene3D" id="2.170.120.12">
    <property type="entry name" value="DNA-directed RNA polymerase, insert domain"/>
    <property type="match status" value="1"/>
</dbReference>
<evidence type="ECO:0000256" key="2">
    <source>
        <dbReference type="ARBA" id="ARBA00012418"/>
    </source>
</evidence>
<feature type="coiled-coil region" evidence="11">
    <location>
        <begin position="227"/>
        <end position="282"/>
    </location>
</feature>